<feature type="region of interest" description="Disordered" evidence="1">
    <location>
        <begin position="339"/>
        <end position="359"/>
    </location>
</feature>
<organism evidence="2 3">
    <name type="scientific">Podospora australis</name>
    <dbReference type="NCBI Taxonomy" id="1536484"/>
    <lineage>
        <taxon>Eukaryota</taxon>
        <taxon>Fungi</taxon>
        <taxon>Dikarya</taxon>
        <taxon>Ascomycota</taxon>
        <taxon>Pezizomycotina</taxon>
        <taxon>Sordariomycetes</taxon>
        <taxon>Sordariomycetidae</taxon>
        <taxon>Sordariales</taxon>
        <taxon>Podosporaceae</taxon>
        <taxon>Podospora</taxon>
    </lineage>
</organism>
<reference evidence="2" key="2">
    <citation type="submission" date="2023-05" db="EMBL/GenBank/DDBJ databases">
        <authorList>
            <consortium name="Lawrence Berkeley National Laboratory"/>
            <person name="Steindorff A."/>
            <person name="Hensen N."/>
            <person name="Bonometti L."/>
            <person name="Westerberg I."/>
            <person name="Brannstrom I.O."/>
            <person name="Guillou S."/>
            <person name="Cros-Aarteil S."/>
            <person name="Calhoun S."/>
            <person name="Haridas S."/>
            <person name="Kuo A."/>
            <person name="Mondo S."/>
            <person name="Pangilinan J."/>
            <person name="Riley R."/>
            <person name="Labutti K."/>
            <person name="Andreopoulos B."/>
            <person name="Lipzen A."/>
            <person name="Chen C."/>
            <person name="Yanf M."/>
            <person name="Daum C."/>
            <person name="Ng V."/>
            <person name="Clum A."/>
            <person name="Ohm R."/>
            <person name="Martin F."/>
            <person name="Silar P."/>
            <person name="Natvig D."/>
            <person name="Lalanne C."/>
            <person name="Gautier V."/>
            <person name="Ament-Velasquez S.L."/>
            <person name="Kruys A."/>
            <person name="Hutchinson M.I."/>
            <person name="Powell A.J."/>
            <person name="Barry K."/>
            <person name="Miller A.N."/>
            <person name="Grigoriev I.V."/>
            <person name="Debuchy R."/>
            <person name="Gladieux P."/>
            <person name="Thoren M.H."/>
            <person name="Johannesson H."/>
        </authorList>
    </citation>
    <scope>NUCLEOTIDE SEQUENCE</scope>
    <source>
        <strain evidence="2">PSN309</strain>
    </source>
</reference>
<dbReference type="AlphaFoldDB" id="A0AAN6WHU1"/>
<evidence type="ECO:0000313" key="3">
    <source>
        <dbReference type="Proteomes" id="UP001302126"/>
    </source>
</evidence>
<comment type="caution">
    <text evidence="2">The sequence shown here is derived from an EMBL/GenBank/DDBJ whole genome shotgun (WGS) entry which is preliminary data.</text>
</comment>
<reference evidence="2" key="1">
    <citation type="journal article" date="2023" name="Mol. Phylogenet. Evol.">
        <title>Genome-scale phylogeny and comparative genomics of the fungal order Sordariales.</title>
        <authorList>
            <person name="Hensen N."/>
            <person name="Bonometti L."/>
            <person name="Westerberg I."/>
            <person name="Brannstrom I.O."/>
            <person name="Guillou S."/>
            <person name="Cros-Aarteil S."/>
            <person name="Calhoun S."/>
            <person name="Haridas S."/>
            <person name="Kuo A."/>
            <person name="Mondo S."/>
            <person name="Pangilinan J."/>
            <person name="Riley R."/>
            <person name="LaButti K."/>
            <person name="Andreopoulos B."/>
            <person name="Lipzen A."/>
            <person name="Chen C."/>
            <person name="Yan M."/>
            <person name="Daum C."/>
            <person name="Ng V."/>
            <person name="Clum A."/>
            <person name="Steindorff A."/>
            <person name="Ohm R.A."/>
            <person name="Martin F."/>
            <person name="Silar P."/>
            <person name="Natvig D.O."/>
            <person name="Lalanne C."/>
            <person name="Gautier V."/>
            <person name="Ament-Velasquez S.L."/>
            <person name="Kruys A."/>
            <person name="Hutchinson M.I."/>
            <person name="Powell A.J."/>
            <person name="Barry K."/>
            <person name="Miller A.N."/>
            <person name="Grigoriev I.V."/>
            <person name="Debuchy R."/>
            <person name="Gladieux P."/>
            <person name="Hiltunen Thoren M."/>
            <person name="Johannesson H."/>
        </authorList>
    </citation>
    <scope>NUCLEOTIDE SEQUENCE</scope>
    <source>
        <strain evidence="2">PSN309</strain>
    </source>
</reference>
<keyword evidence="3" id="KW-1185">Reference proteome</keyword>
<sequence>MDSHNPSDSEDDGGAKVGTEEPKPTLETLPAELRDQLLLHIPDLPTLRSAIHASPVLHAQYYSNRNTLLRSCLDRELHGFLVDAYACVMSRAGVLGSPRTDEIITTFLDNYRGWLDGSIPCPDLDSTDPGYVRWMAAFHLSVARPLARLFSEWALTNLQEAVTTNSVVPPADQTEDIQLSTSEEIRIFRALYRFQTFQHLFGRNNSRRQGMFLKAEINEIFFCHFDPWEVEAIACIYEFVEQKYEDIFARVRGDLHPTNERFRLPNGVFNPEGSVDLDLEHDDYMDGTISRGLKITARLLTIDPADHNTLVTKMQRCLTHHPNTDEPMKKALWTVAQFSRRESSTHPTPNPRDEAQDQREPMDFLGDVVPPDGKPPLGWVLLWGGVYSNIYGEYTPPSLKRWGYVMWDEKRWISWGPDAKELVHHQWNAFPERVDEIYNDFDWIPAGLPQRATPEV</sequence>
<evidence type="ECO:0000313" key="2">
    <source>
        <dbReference type="EMBL" id="KAK4182039.1"/>
    </source>
</evidence>
<evidence type="ECO:0000256" key="1">
    <source>
        <dbReference type="SAM" id="MobiDB-lite"/>
    </source>
</evidence>
<proteinExistence type="predicted"/>
<dbReference type="EMBL" id="MU864796">
    <property type="protein sequence ID" value="KAK4182039.1"/>
    <property type="molecule type" value="Genomic_DNA"/>
</dbReference>
<gene>
    <name evidence="2" type="ORF">QBC35DRAFT_457703</name>
</gene>
<feature type="region of interest" description="Disordered" evidence="1">
    <location>
        <begin position="1"/>
        <end position="28"/>
    </location>
</feature>
<dbReference type="Proteomes" id="UP001302126">
    <property type="component" value="Unassembled WGS sequence"/>
</dbReference>
<protein>
    <submittedName>
        <fullName evidence="2">Uncharacterized protein</fullName>
    </submittedName>
</protein>
<name>A0AAN6WHU1_9PEZI</name>
<accession>A0AAN6WHU1</accession>